<keyword evidence="2" id="KW-0472">Membrane</keyword>
<sequence>MTDTRETDTPRTARAGAAGRRALGALAGLLAAAAGLAVGEPVSAAVRREAAPVTAVGDAVIELAPAGVTRWSIDTFGDSDKLVLEAGVVALLGLFAAALGVLAARDRRAGAAGALLFGLVGVTAAVTRPDGGPSDAWPSVAAGLAAAVVLTLLARRLPAAAGTGAAPDSASAGGLRPADAAATAEAARPAGTPDPGPAADAGQAPGTGPRRAFLVSAGAVAAGSGGAWLLGRRLHDGEAARAAGARASLTLPAPDDPAGALPAGTDLGVDGVGPFLTPNDRFYRIDTALRVPRLDARAWRLRIHGAGVPRPLTIGYARLLERELVERDITLACVSNPVGGTLVGNARWLGVRLEELLREAGVRPPSAGGEADQLVARSADGMTLGTPVEAVMDGRDALLAVGMNGEPLPFEHGYPVRMVVPGLYGYVSACKWLVDLELTSFDAFDAYWVRRGWARQAPVKTQSRIDTPRSGARLRAGRVPVAGVAWAQHTGIDAVQVRVDEGPWRNARLAEEDTADTWRQWVWDWDAEPGGHRLQVRAVDRSGETQTADVSGSAPDGATGRHTVTVEVTD</sequence>
<keyword evidence="5" id="KW-1185">Reference proteome</keyword>
<dbReference type="InterPro" id="IPR006311">
    <property type="entry name" value="TAT_signal"/>
</dbReference>
<dbReference type="SUPFAM" id="SSF81296">
    <property type="entry name" value="E set domains"/>
    <property type="match status" value="1"/>
</dbReference>
<gene>
    <name evidence="4" type="ORF">RM780_13025</name>
</gene>
<dbReference type="Pfam" id="PF00174">
    <property type="entry name" value="Oxidored_molyb"/>
    <property type="match status" value="1"/>
</dbReference>
<evidence type="ECO:0000259" key="3">
    <source>
        <dbReference type="Pfam" id="PF00174"/>
    </source>
</evidence>
<dbReference type="Proteomes" id="UP001183388">
    <property type="component" value="Unassembled WGS sequence"/>
</dbReference>
<dbReference type="PANTHER" id="PTHR19372:SF7">
    <property type="entry name" value="SULFITE OXIDASE, MITOCHONDRIAL"/>
    <property type="match status" value="1"/>
</dbReference>
<feature type="transmembrane region" description="Helical" evidence="2">
    <location>
        <begin position="82"/>
        <end position="104"/>
    </location>
</feature>
<organism evidence="4 5">
    <name type="scientific">Streptomyces boetiae</name>
    <dbReference type="NCBI Taxonomy" id="3075541"/>
    <lineage>
        <taxon>Bacteria</taxon>
        <taxon>Bacillati</taxon>
        <taxon>Actinomycetota</taxon>
        <taxon>Actinomycetes</taxon>
        <taxon>Kitasatosporales</taxon>
        <taxon>Streptomycetaceae</taxon>
        <taxon>Streptomyces</taxon>
    </lineage>
</organism>
<evidence type="ECO:0000256" key="1">
    <source>
        <dbReference type="SAM" id="MobiDB-lite"/>
    </source>
</evidence>
<dbReference type="EMBL" id="JAVREN010000016">
    <property type="protein sequence ID" value="MDT0307878.1"/>
    <property type="molecule type" value="Genomic_DNA"/>
</dbReference>
<feature type="region of interest" description="Disordered" evidence="1">
    <location>
        <begin position="540"/>
        <end position="570"/>
    </location>
</feature>
<dbReference type="InterPro" id="IPR014756">
    <property type="entry name" value="Ig_E-set"/>
</dbReference>
<feature type="domain" description="Oxidoreductase molybdopterin-binding" evidence="3">
    <location>
        <begin position="289"/>
        <end position="448"/>
    </location>
</feature>
<dbReference type="InterPro" id="IPR000572">
    <property type="entry name" value="OxRdtase_Mopterin-bd_dom"/>
</dbReference>
<dbReference type="SUPFAM" id="SSF56524">
    <property type="entry name" value="Oxidoreductase molybdopterin-binding domain"/>
    <property type="match status" value="1"/>
</dbReference>
<dbReference type="RefSeq" id="WP_311630833.1">
    <property type="nucleotide sequence ID" value="NZ_JAVREN010000016.1"/>
</dbReference>
<name>A0ABU2L8H8_9ACTN</name>
<dbReference type="PRINTS" id="PR00407">
    <property type="entry name" value="EUMOPTERIN"/>
</dbReference>
<dbReference type="Gene3D" id="3.90.420.10">
    <property type="entry name" value="Oxidoreductase, molybdopterin-binding domain"/>
    <property type="match status" value="1"/>
</dbReference>
<keyword evidence="2" id="KW-1133">Transmembrane helix</keyword>
<evidence type="ECO:0000313" key="4">
    <source>
        <dbReference type="EMBL" id="MDT0307878.1"/>
    </source>
</evidence>
<evidence type="ECO:0000256" key="2">
    <source>
        <dbReference type="SAM" id="Phobius"/>
    </source>
</evidence>
<dbReference type="PANTHER" id="PTHR19372">
    <property type="entry name" value="SULFITE REDUCTASE"/>
    <property type="match status" value="1"/>
</dbReference>
<accession>A0ABU2L8H8</accession>
<reference evidence="5" key="1">
    <citation type="submission" date="2023-07" db="EMBL/GenBank/DDBJ databases">
        <title>30 novel species of actinomycetes from the DSMZ collection.</title>
        <authorList>
            <person name="Nouioui I."/>
        </authorList>
    </citation>
    <scope>NUCLEOTIDE SEQUENCE [LARGE SCALE GENOMIC DNA]</scope>
    <source>
        <strain evidence="5">DSM 44917</strain>
    </source>
</reference>
<protein>
    <submittedName>
        <fullName evidence="4">Molybdopterin-dependent oxidoreductase</fullName>
    </submittedName>
</protein>
<feature type="region of interest" description="Disordered" evidence="1">
    <location>
        <begin position="163"/>
        <end position="208"/>
    </location>
</feature>
<comment type="caution">
    <text evidence="4">The sequence shown here is derived from an EMBL/GenBank/DDBJ whole genome shotgun (WGS) entry which is preliminary data.</text>
</comment>
<keyword evidence="2" id="KW-0812">Transmembrane</keyword>
<feature type="transmembrane region" description="Helical" evidence="2">
    <location>
        <begin position="111"/>
        <end position="130"/>
    </location>
</feature>
<dbReference type="InterPro" id="IPR036374">
    <property type="entry name" value="OxRdtase_Mopterin-bd_sf"/>
</dbReference>
<dbReference type="Gene3D" id="2.60.40.650">
    <property type="match status" value="1"/>
</dbReference>
<dbReference type="InterPro" id="IPR008335">
    <property type="entry name" value="Mopterin_OxRdtase_euk"/>
</dbReference>
<proteinExistence type="predicted"/>
<feature type="transmembrane region" description="Helical" evidence="2">
    <location>
        <begin position="136"/>
        <end position="154"/>
    </location>
</feature>
<evidence type="ECO:0000313" key="5">
    <source>
        <dbReference type="Proteomes" id="UP001183388"/>
    </source>
</evidence>
<dbReference type="PROSITE" id="PS51318">
    <property type="entry name" value="TAT"/>
    <property type="match status" value="1"/>
</dbReference>